<reference evidence="1" key="4">
    <citation type="submission" date="2019-03" db="UniProtKB">
        <authorList>
            <consortium name="EnsemblPlants"/>
        </authorList>
    </citation>
    <scope>IDENTIFICATION</scope>
</reference>
<evidence type="ECO:0000313" key="1">
    <source>
        <dbReference type="EnsemblPlants" id="AET2Gv20536900.3"/>
    </source>
</evidence>
<reference evidence="2" key="1">
    <citation type="journal article" date="2014" name="Science">
        <title>Ancient hybridizations among the ancestral genomes of bread wheat.</title>
        <authorList>
            <consortium name="International Wheat Genome Sequencing Consortium,"/>
            <person name="Marcussen T."/>
            <person name="Sandve S.R."/>
            <person name="Heier L."/>
            <person name="Spannagl M."/>
            <person name="Pfeifer M."/>
            <person name="Jakobsen K.S."/>
            <person name="Wulff B.B."/>
            <person name="Steuernagel B."/>
            <person name="Mayer K.F."/>
            <person name="Olsen O.A."/>
        </authorList>
    </citation>
    <scope>NUCLEOTIDE SEQUENCE [LARGE SCALE GENOMIC DNA]</scope>
    <source>
        <strain evidence="2">cv. AL8/78</strain>
    </source>
</reference>
<protein>
    <submittedName>
        <fullName evidence="1">Uncharacterized protein</fullName>
    </submittedName>
</protein>
<dbReference type="Gramene" id="AET2Gv20536900.3">
    <property type="protein sequence ID" value="AET2Gv20536900.3"/>
    <property type="gene ID" value="AET2Gv20536900"/>
</dbReference>
<dbReference type="Proteomes" id="UP000015105">
    <property type="component" value="Chromosome 2D"/>
</dbReference>
<reference evidence="2" key="2">
    <citation type="journal article" date="2017" name="Nat. Plants">
        <title>The Aegilops tauschii genome reveals multiple impacts of transposons.</title>
        <authorList>
            <person name="Zhao G."/>
            <person name="Zou C."/>
            <person name="Li K."/>
            <person name="Wang K."/>
            <person name="Li T."/>
            <person name="Gao L."/>
            <person name="Zhang X."/>
            <person name="Wang H."/>
            <person name="Yang Z."/>
            <person name="Liu X."/>
            <person name="Jiang W."/>
            <person name="Mao L."/>
            <person name="Kong X."/>
            <person name="Jiao Y."/>
            <person name="Jia J."/>
        </authorList>
    </citation>
    <scope>NUCLEOTIDE SEQUENCE [LARGE SCALE GENOMIC DNA]</scope>
    <source>
        <strain evidence="2">cv. AL8/78</strain>
    </source>
</reference>
<sequence>CFSLSNYESGEMKGNGSVESRKAFITRAPHTASQPNAISPCPSLFLVDAQAPGKFSVGEKSRAVSRPQ</sequence>
<organism evidence="1 2">
    <name type="scientific">Aegilops tauschii subsp. strangulata</name>
    <name type="common">Goatgrass</name>
    <dbReference type="NCBI Taxonomy" id="200361"/>
    <lineage>
        <taxon>Eukaryota</taxon>
        <taxon>Viridiplantae</taxon>
        <taxon>Streptophyta</taxon>
        <taxon>Embryophyta</taxon>
        <taxon>Tracheophyta</taxon>
        <taxon>Spermatophyta</taxon>
        <taxon>Magnoliopsida</taxon>
        <taxon>Liliopsida</taxon>
        <taxon>Poales</taxon>
        <taxon>Poaceae</taxon>
        <taxon>BOP clade</taxon>
        <taxon>Pooideae</taxon>
        <taxon>Triticodae</taxon>
        <taxon>Triticeae</taxon>
        <taxon>Triticinae</taxon>
        <taxon>Aegilops</taxon>
    </lineage>
</organism>
<reference evidence="1" key="3">
    <citation type="journal article" date="2017" name="Nature">
        <title>Genome sequence of the progenitor of the wheat D genome Aegilops tauschii.</title>
        <authorList>
            <person name="Luo M.C."/>
            <person name="Gu Y.Q."/>
            <person name="Puiu D."/>
            <person name="Wang H."/>
            <person name="Twardziok S.O."/>
            <person name="Deal K.R."/>
            <person name="Huo N."/>
            <person name="Zhu T."/>
            <person name="Wang L."/>
            <person name="Wang Y."/>
            <person name="McGuire P.E."/>
            <person name="Liu S."/>
            <person name="Long H."/>
            <person name="Ramasamy R.K."/>
            <person name="Rodriguez J.C."/>
            <person name="Van S.L."/>
            <person name="Yuan L."/>
            <person name="Wang Z."/>
            <person name="Xia Z."/>
            <person name="Xiao L."/>
            <person name="Anderson O.D."/>
            <person name="Ouyang S."/>
            <person name="Liang Y."/>
            <person name="Zimin A.V."/>
            <person name="Pertea G."/>
            <person name="Qi P."/>
            <person name="Bennetzen J.L."/>
            <person name="Dai X."/>
            <person name="Dawson M.W."/>
            <person name="Muller H.G."/>
            <person name="Kugler K."/>
            <person name="Rivarola-Duarte L."/>
            <person name="Spannagl M."/>
            <person name="Mayer K.F.X."/>
            <person name="Lu F.H."/>
            <person name="Bevan M.W."/>
            <person name="Leroy P."/>
            <person name="Li P."/>
            <person name="You F.M."/>
            <person name="Sun Q."/>
            <person name="Liu Z."/>
            <person name="Lyons E."/>
            <person name="Wicker T."/>
            <person name="Salzberg S.L."/>
            <person name="Devos K.M."/>
            <person name="Dvorak J."/>
        </authorList>
    </citation>
    <scope>NUCLEOTIDE SEQUENCE [LARGE SCALE GENOMIC DNA]</scope>
    <source>
        <strain evidence="1">cv. AL8/78</strain>
    </source>
</reference>
<proteinExistence type="predicted"/>
<reference evidence="1" key="5">
    <citation type="journal article" date="2021" name="G3 (Bethesda)">
        <title>Aegilops tauschii genome assembly Aet v5.0 features greater sequence contiguity and improved annotation.</title>
        <authorList>
            <person name="Wang L."/>
            <person name="Zhu T."/>
            <person name="Rodriguez J.C."/>
            <person name="Deal K.R."/>
            <person name="Dubcovsky J."/>
            <person name="McGuire P.E."/>
            <person name="Lux T."/>
            <person name="Spannagl M."/>
            <person name="Mayer K.F.X."/>
            <person name="Baldrich P."/>
            <person name="Meyers B.C."/>
            <person name="Huo N."/>
            <person name="Gu Y.Q."/>
            <person name="Zhou H."/>
            <person name="Devos K.M."/>
            <person name="Bennetzen J.L."/>
            <person name="Unver T."/>
            <person name="Budak H."/>
            <person name="Gulick P.J."/>
            <person name="Galiba G."/>
            <person name="Kalapos B."/>
            <person name="Nelson D.R."/>
            <person name="Li P."/>
            <person name="You F.M."/>
            <person name="Luo M.C."/>
            <person name="Dvorak J."/>
        </authorList>
    </citation>
    <scope>NUCLEOTIDE SEQUENCE [LARGE SCALE GENOMIC DNA]</scope>
    <source>
        <strain evidence="1">cv. AL8/78</strain>
    </source>
</reference>
<name>A0A453BJT8_AEGTS</name>
<dbReference type="EnsemblPlants" id="AET2Gv20536900.3">
    <property type="protein sequence ID" value="AET2Gv20536900.3"/>
    <property type="gene ID" value="AET2Gv20536900"/>
</dbReference>
<dbReference type="AlphaFoldDB" id="A0A453BJT8"/>
<evidence type="ECO:0000313" key="2">
    <source>
        <dbReference type="Proteomes" id="UP000015105"/>
    </source>
</evidence>
<keyword evidence="2" id="KW-1185">Reference proteome</keyword>
<accession>A0A453BJT8</accession>